<comment type="caution">
    <text evidence="2">The sequence shown here is derived from an EMBL/GenBank/DDBJ whole genome shotgun (WGS) entry which is preliminary data.</text>
</comment>
<proteinExistence type="predicted"/>
<dbReference type="SUPFAM" id="SSF55797">
    <property type="entry name" value="PR-1-like"/>
    <property type="match status" value="1"/>
</dbReference>
<dbReference type="Gene3D" id="3.40.33.10">
    <property type="entry name" value="CAP"/>
    <property type="match status" value="1"/>
</dbReference>
<dbReference type="AlphaFoldDB" id="A0A7C3VH17"/>
<gene>
    <name evidence="2" type="ORF">ENR15_09470</name>
</gene>
<feature type="domain" description="SCP" evidence="1">
    <location>
        <begin position="8"/>
        <end position="122"/>
    </location>
</feature>
<dbReference type="InterPro" id="IPR014044">
    <property type="entry name" value="CAP_dom"/>
</dbReference>
<reference evidence="2" key="1">
    <citation type="journal article" date="2020" name="mSystems">
        <title>Genome- and Community-Level Interaction Insights into Carbon Utilization and Element Cycling Functions of Hydrothermarchaeota in Hydrothermal Sediment.</title>
        <authorList>
            <person name="Zhou Z."/>
            <person name="Liu Y."/>
            <person name="Xu W."/>
            <person name="Pan J."/>
            <person name="Luo Z.H."/>
            <person name="Li M."/>
        </authorList>
    </citation>
    <scope>NUCLEOTIDE SEQUENCE [LARGE SCALE GENOMIC DNA]</scope>
    <source>
        <strain evidence="2">SpSt-374</strain>
    </source>
</reference>
<accession>A0A7C3VH17</accession>
<dbReference type="Pfam" id="PF00188">
    <property type="entry name" value="CAP"/>
    <property type="match status" value="1"/>
</dbReference>
<organism evidence="2">
    <name type="scientific">Planktothricoides sp. SpSt-374</name>
    <dbReference type="NCBI Taxonomy" id="2282167"/>
    <lineage>
        <taxon>Bacteria</taxon>
        <taxon>Bacillati</taxon>
        <taxon>Cyanobacteriota</taxon>
        <taxon>Cyanophyceae</taxon>
        <taxon>Oscillatoriophycideae</taxon>
        <taxon>Oscillatoriales</taxon>
        <taxon>Oscillatoriaceae</taxon>
        <taxon>Planktothricoides</taxon>
    </lineage>
</organism>
<evidence type="ECO:0000313" key="2">
    <source>
        <dbReference type="EMBL" id="HGG00859.1"/>
    </source>
</evidence>
<dbReference type="InterPro" id="IPR035940">
    <property type="entry name" value="CAP_sf"/>
</dbReference>
<name>A0A7C3VH17_9CYAN</name>
<sequence length="126" mass="14031">MEQAVHQQVNQYRAQKGLPPLSLNQTISQQCREHSQNMANGSVPFSHDGFEARVDAIAEEITYGSAAENVAYNYGHADPVRQAVTGWIGSDGHRKNMEGDFDLTGVGIAKNAKGEYYFTQIFIKRR</sequence>
<dbReference type="CDD" id="cd05379">
    <property type="entry name" value="CAP_bacterial"/>
    <property type="match status" value="1"/>
</dbReference>
<dbReference type="PANTHER" id="PTHR31157:SF1">
    <property type="entry name" value="SCP DOMAIN-CONTAINING PROTEIN"/>
    <property type="match status" value="1"/>
</dbReference>
<protein>
    <submittedName>
        <fullName evidence="2">CAP domain-containing protein</fullName>
    </submittedName>
</protein>
<evidence type="ECO:0000259" key="1">
    <source>
        <dbReference type="Pfam" id="PF00188"/>
    </source>
</evidence>
<dbReference type="EMBL" id="DSPX01000095">
    <property type="protein sequence ID" value="HGG00859.1"/>
    <property type="molecule type" value="Genomic_DNA"/>
</dbReference>
<dbReference type="PANTHER" id="PTHR31157">
    <property type="entry name" value="SCP DOMAIN-CONTAINING PROTEIN"/>
    <property type="match status" value="1"/>
</dbReference>